<dbReference type="Gene3D" id="3.40.50.1820">
    <property type="entry name" value="alpha/beta hydrolase"/>
    <property type="match status" value="1"/>
</dbReference>
<evidence type="ECO:0000313" key="2">
    <source>
        <dbReference type="Proteomes" id="UP001597267"/>
    </source>
</evidence>
<dbReference type="InterPro" id="IPR029058">
    <property type="entry name" value="AB_hydrolase_fold"/>
</dbReference>
<organism evidence="1 2">
    <name type="scientific">Agrilactobacillus yilanensis</name>
    <dbReference type="NCBI Taxonomy" id="2485997"/>
    <lineage>
        <taxon>Bacteria</taxon>
        <taxon>Bacillati</taxon>
        <taxon>Bacillota</taxon>
        <taxon>Bacilli</taxon>
        <taxon>Lactobacillales</taxon>
        <taxon>Lactobacillaceae</taxon>
        <taxon>Agrilactobacillus</taxon>
    </lineage>
</organism>
<dbReference type="RefSeq" id="WP_125714538.1">
    <property type="nucleotide sequence ID" value="NZ_JBHTOP010000001.1"/>
</dbReference>
<sequence length="284" mass="32223">MKTTSKFKWLLVTFIGIALFLGLLIPSYQWMKSNVKDARVIHNSRLSPVIFIPGSSATQNRFDDLVKELNSGKARHSLLKITVQTSGKLKISGRVSSRDLQPFIVVGFENNKDGYNNIKKQAEWFNTAMDYLIAHYHFNNFSGIGHSNGGLIYTDYLEKYFDSTTLKINQLMTIGTPYNFSEKNIHNKTQMLNDFIDAKSSLPKNLTVYSIAGTEDYNDDGIVPIQSVQAGKYIYQNQVKHYTEVTVTGSQSGHSDLPQNKQIVQLIEEYILKPNQVKLKKKVI</sequence>
<accession>A0ABW4J4C0</accession>
<name>A0ABW4J4C0_9LACO</name>
<keyword evidence="1" id="KW-0378">Hydrolase</keyword>
<dbReference type="InterPro" id="IPR010315">
    <property type="entry name" value="DUF915_hydro-like"/>
</dbReference>
<dbReference type="Pfam" id="PF06028">
    <property type="entry name" value="DUF915"/>
    <property type="match status" value="1"/>
</dbReference>
<keyword evidence="2" id="KW-1185">Reference proteome</keyword>
<reference evidence="2" key="1">
    <citation type="journal article" date="2019" name="Int. J. Syst. Evol. Microbiol.">
        <title>The Global Catalogue of Microorganisms (GCM) 10K type strain sequencing project: providing services to taxonomists for standard genome sequencing and annotation.</title>
        <authorList>
            <consortium name="The Broad Institute Genomics Platform"/>
            <consortium name="The Broad Institute Genome Sequencing Center for Infectious Disease"/>
            <person name="Wu L."/>
            <person name="Ma J."/>
        </authorList>
    </citation>
    <scope>NUCLEOTIDE SEQUENCE [LARGE SCALE GENOMIC DNA]</scope>
    <source>
        <strain evidence="2">CCM 8896</strain>
    </source>
</reference>
<dbReference type="EMBL" id="JBHTOP010000001">
    <property type="protein sequence ID" value="MFD1670476.1"/>
    <property type="molecule type" value="Genomic_DNA"/>
</dbReference>
<comment type="caution">
    <text evidence="1">The sequence shown here is derived from an EMBL/GenBank/DDBJ whole genome shotgun (WGS) entry which is preliminary data.</text>
</comment>
<dbReference type="SUPFAM" id="SSF53474">
    <property type="entry name" value="alpha/beta-Hydrolases"/>
    <property type="match status" value="1"/>
</dbReference>
<evidence type="ECO:0000313" key="1">
    <source>
        <dbReference type="EMBL" id="MFD1670476.1"/>
    </source>
</evidence>
<gene>
    <name evidence="1" type="ORF">ACFQ5M_00025</name>
</gene>
<dbReference type="GO" id="GO:0016787">
    <property type="term" value="F:hydrolase activity"/>
    <property type="evidence" value="ECO:0007669"/>
    <property type="project" value="UniProtKB-KW"/>
</dbReference>
<protein>
    <submittedName>
        <fullName evidence="1">Alpha/beta hydrolase</fullName>
    </submittedName>
</protein>
<proteinExistence type="predicted"/>
<dbReference type="Proteomes" id="UP001597267">
    <property type="component" value="Unassembled WGS sequence"/>
</dbReference>